<name>A0AA47JN99_VIBPH</name>
<feature type="region of interest" description="Disordered" evidence="1">
    <location>
        <begin position="98"/>
        <end position="192"/>
    </location>
</feature>
<organism evidence="2 3">
    <name type="scientific">Vibrio parahaemolyticus</name>
    <dbReference type="NCBI Taxonomy" id="670"/>
    <lineage>
        <taxon>Bacteria</taxon>
        <taxon>Pseudomonadati</taxon>
        <taxon>Pseudomonadota</taxon>
        <taxon>Gammaproteobacteria</taxon>
        <taxon>Vibrionales</taxon>
        <taxon>Vibrionaceae</taxon>
        <taxon>Vibrio</taxon>
    </lineage>
</organism>
<gene>
    <name evidence="2" type="ORF">O1Q84_25845</name>
</gene>
<evidence type="ECO:0000313" key="2">
    <source>
        <dbReference type="EMBL" id="WAT93747.1"/>
    </source>
</evidence>
<sequence>MDYNKHSITDLINSIPLESIRLETPDFEFASQGQSLSTSSVAPNLPETINFTPISEITPDTPIKRYSFSPTVNIESTGIDAGGITNVAASLKNSAIEHSVGKGSPSTEEHVLKHTEPAEEKHIKTKEEPPEQKTASPDQPATIERNVENENVPKQDEEKPNNRKKTTPPSKENGREQDSVQNKENKKVDQYNQNINTNRNSYGLFNLNHNGSKAQGGPSFLTNSYNKLKGEQPGLKQINSVIDRSRDLQQSYLDLKGLIAEGAPASTLKKAEKNFEKIASDLNKSVSKVQKGLDNLGPNAIDQLGKAVGQDKLSQCKKSLETATKLLSGENVQEVGMQTSKIVQKAAENMHKTVENITNTINTTINMLGLGRG</sequence>
<feature type="compositionally biased region" description="Basic and acidic residues" evidence="1">
    <location>
        <begin position="107"/>
        <end position="131"/>
    </location>
</feature>
<proteinExistence type="predicted"/>
<accession>A0AA47JN99</accession>
<keyword evidence="2" id="KW-0614">Plasmid</keyword>
<feature type="compositionally biased region" description="Basic and acidic residues" evidence="1">
    <location>
        <begin position="145"/>
        <end position="161"/>
    </location>
</feature>
<geneLocation type="plasmid" evidence="2 3">
    <name>pHLA</name>
</geneLocation>
<dbReference type="Proteomes" id="UP001156560">
    <property type="component" value="Plasmid pHLA"/>
</dbReference>
<dbReference type="RefSeq" id="WP_025634156.1">
    <property type="nucleotide sequence ID" value="NZ_CP114196.1"/>
</dbReference>
<feature type="compositionally biased region" description="Basic and acidic residues" evidence="1">
    <location>
        <begin position="172"/>
        <end position="189"/>
    </location>
</feature>
<evidence type="ECO:0000256" key="1">
    <source>
        <dbReference type="SAM" id="MobiDB-lite"/>
    </source>
</evidence>
<dbReference type="AlphaFoldDB" id="A0AA47JN99"/>
<evidence type="ECO:0000313" key="3">
    <source>
        <dbReference type="Proteomes" id="UP001156560"/>
    </source>
</evidence>
<protein>
    <submittedName>
        <fullName evidence="2">Uncharacterized protein</fullName>
    </submittedName>
</protein>
<reference evidence="2" key="1">
    <citation type="submission" date="2022-12" db="EMBL/GenBank/DDBJ databases">
        <title>Vibrio parahaemolyticus become highly virulent by producing novel Tc toxins.</title>
        <authorList>
            <person name="Yang F."/>
            <person name="You Y."/>
            <person name="Lai Q."/>
            <person name="Xu L."/>
            <person name="Li F."/>
        </authorList>
    </citation>
    <scope>NUCLEOTIDE SEQUENCE</scope>
    <source>
        <strain evidence="2">Vp-HL-202005</strain>
        <plasmid evidence="2">pHLA</plasmid>
    </source>
</reference>
<dbReference type="EMBL" id="CP114196">
    <property type="protein sequence ID" value="WAT93747.1"/>
    <property type="molecule type" value="Genomic_DNA"/>
</dbReference>